<dbReference type="Proteomes" id="UP000054359">
    <property type="component" value="Unassembled WGS sequence"/>
</dbReference>
<proteinExistence type="predicted"/>
<dbReference type="AlphaFoldDB" id="A0A087TXP0"/>
<accession>A0A087TXP0</accession>
<sequence>MEQTRRHISQTVREQWLFMKSQIRALQQLVSNPKNKQPFDYNKYHKILQYMTEHGSEYSRVIDLEVKRLSSL</sequence>
<evidence type="ECO:0000313" key="1">
    <source>
        <dbReference type="EMBL" id="KFM69879.1"/>
    </source>
</evidence>
<gene>
    <name evidence="1" type="ORF">X975_22493</name>
</gene>
<name>A0A087TXP0_STEMI</name>
<evidence type="ECO:0000313" key="2">
    <source>
        <dbReference type="Proteomes" id="UP000054359"/>
    </source>
</evidence>
<dbReference type="EMBL" id="KK117228">
    <property type="protein sequence ID" value="KFM69879.1"/>
    <property type="molecule type" value="Genomic_DNA"/>
</dbReference>
<keyword evidence="2" id="KW-1185">Reference proteome</keyword>
<feature type="non-terminal residue" evidence="1">
    <location>
        <position position="72"/>
    </location>
</feature>
<protein>
    <submittedName>
        <fullName evidence="1">Uncharacterized protein</fullName>
    </submittedName>
</protein>
<dbReference type="Gene3D" id="1.10.287.1060">
    <property type="entry name" value="ESAT-6-like"/>
    <property type="match status" value="1"/>
</dbReference>
<organism evidence="1 2">
    <name type="scientific">Stegodyphus mimosarum</name>
    <name type="common">African social velvet spider</name>
    <dbReference type="NCBI Taxonomy" id="407821"/>
    <lineage>
        <taxon>Eukaryota</taxon>
        <taxon>Metazoa</taxon>
        <taxon>Ecdysozoa</taxon>
        <taxon>Arthropoda</taxon>
        <taxon>Chelicerata</taxon>
        <taxon>Arachnida</taxon>
        <taxon>Araneae</taxon>
        <taxon>Araneomorphae</taxon>
        <taxon>Entelegynae</taxon>
        <taxon>Eresoidea</taxon>
        <taxon>Eresidae</taxon>
        <taxon>Stegodyphus</taxon>
    </lineage>
</organism>
<reference evidence="1 2" key="1">
    <citation type="submission" date="2013-11" db="EMBL/GenBank/DDBJ databases">
        <title>Genome sequencing of Stegodyphus mimosarum.</title>
        <authorList>
            <person name="Bechsgaard J."/>
        </authorList>
    </citation>
    <scope>NUCLEOTIDE SEQUENCE [LARGE SCALE GENOMIC DNA]</scope>
</reference>